<gene>
    <name evidence="1" type="ORF">EVAR_3282_1</name>
</gene>
<dbReference type="AlphaFoldDB" id="A0A4C1SVU1"/>
<dbReference type="Proteomes" id="UP000299102">
    <property type="component" value="Unassembled WGS sequence"/>
</dbReference>
<evidence type="ECO:0000313" key="1">
    <source>
        <dbReference type="EMBL" id="GBP06045.1"/>
    </source>
</evidence>
<proteinExistence type="predicted"/>
<organism evidence="1 2">
    <name type="scientific">Eumeta variegata</name>
    <name type="common">Bagworm moth</name>
    <name type="synonym">Eumeta japonica</name>
    <dbReference type="NCBI Taxonomy" id="151549"/>
    <lineage>
        <taxon>Eukaryota</taxon>
        <taxon>Metazoa</taxon>
        <taxon>Ecdysozoa</taxon>
        <taxon>Arthropoda</taxon>
        <taxon>Hexapoda</taxon>
        <taxon>Insecta</taxon>
        <taxon>Pterygota</taxon>
        <taxon>Neoptera</taxon>
        <taxon>Endopterygota</taxon>
        <taxon>Lepidoptera</taxon>
        <taxon>Glossata</taxon>
        <taxon>Ditrysia</taxon>
        <taxon>Tineoidea</taxon>
        <taxon>Psychidae</taxon>
        <taxon>Oiketicinae</taxon>
        <taxon>Eumeta</taxon>
    </lineage>
</organism>
<protein>
    <submittedName>
        <fullName evidence="1">Uncharacterized protein</fullName>
    </submittedName>
</protein>
<dbReference type="EMBL" id="BGZK01000020">
    <property type="protein sequence ID" value="GBP06045.1"/>
    <property type="molecule type" value="Genomic_DNA"/>
</dbReference>
<name>A0A4C1SVU1_EUMVA</name>
<reference evidence="1 2" key="1">
    <citation type="journal article" date="2019" name="Commun. Biol.">
        <title>The bagworm genome reveals a unique fibroin gene that provides high tensile strength.</title>
        <authorList>
            <person name="Kono N."/>
            <person name="Nakamura H."/>
            <person name="Ohtoshi R."/>
            <person name="Tomita M."/>
            <person name="Numata K."/>
            <person name="Arakawa K."/>
        </authorList>
    </citation>
    <scope>NUCLEOTIDE SEQUENCE [LARGE SCALE GENOMIC DNA]</scope>
</reference>
<keyword evidence="2" id="KW-1185">Reference proteome</keyword>
<sequence>MLLIAMRTPRVCQRRDCDTRRASKSFRVESAMNTRAGETSEAPAPHFARVRTDRDAYAHFRYNTTHETLPLCLAANDILRRYYAPRTFLLLRRVPILRHCDAFVTNFTAAEFLAL</sequence>
<comment type="caution">
    <text evidence="1">The sequence shown here is derived from an EMBL/GenBank/DDBJ whole genome shotgun (WGS) entry which is preliminary data.</text>
</comment>
<evidence type="ECO:0000313" key="2">
    <source>
        <dbReference type="Proteomes" id="UP000299102"/>
    </source>
</evidence>
<accession>A0A4C1SVU1</accession>